<gene>
    <name evidence="2" type="ORF">CspeluHIS016_0406510</name>
</gene>
<accession>A0AAD3YDC7</accession>
<comment type="caution">
    <text evidence="2">The sequence shown here is derived from an EMBL/GenBank/DDBJ whole genome shotgun (WGS) entry which is preliminary data.</text>
</comment>
<reference evidence="2" key="2">
    <citation type="submission" date="2023-06" db="EMBL/GenBank/DDBJ databases">
        <authorList>
            <person name="Kobayashi Y."/>
            <person name="Kayamori A."/>
            <person name="Aoki K."/>
            <person name="Shiwa Y."/>
            <person name="Fujita N."/>
            <person name="Sugita T."/>
            <person name="Iwasaki W."/>
            <person name="Tanaka N."/>
            <person name="Takashima M."/>
        </authorList>
    </citation>
    <scope>NUCLEOTIDE SEQUENCE</scope>
    <source>
        <strain evidence="2">HIS016</strain>
    </source>
</reference>
<evidence type="ECO:0000313" key="3">
    <source>
        <dbReference type="Proteomes" id="UP001222932"/>
    </source>
</evidence>
<dbReference type="Proteomes" id="UP001222932">
    <property type="component" value="Unassembled WGS sequence"/>
</dbReference>
<evidence type="ECO:0000256" key="1">
    <source>
        <dbReference type="SAM" id="MobiDB-lite"/>
    </source>
</evidence>
<feature type="compositionally biased region" description="Polar residues" evidence="1">
    <location>
        <begin position="28"/>
        <end position="45"/>
    </location>
</feature>
<keyword evidence="3" id="KW-1185">Reference proteome</keyword>
<reference evidence="2" key="1">
    <citation type="journal article" date="2023" name="BMC Genomics">
        <title>Chromosome-level genome assemblies of Cutaneotrichosporon spp. (Trichosporonales, Basidiomycota) reveal imbalanced evolution between nucleotide sequences and chromosome synteny.</title>
        <authorList>
            <person name="Kobayashi Y."/>
            <person name="Kayamori A."/>
            <person name="Aoki K."/>
            <person name="Shiwa Y."/>
            <person name="Matsutani M."/>
            <person name="Fujita N."/>
            <person name="Sugita T."/>
            <person name="Iwasaki W."/>
            <person name="Tanaka N."/>
            <person name="Takashima M."/>
        </authorList>
    </citation>
    <scope>NUCLEOTIDE SEQUENCE</scope>
    <source>
        <strain evidence="2">HIS016</strain>
    </source>
</reference>
<evidence type="ECO:0000313" key="2">
    <source>
        <dbReference type="EMBL" id="GMK57817.1"/>
    </source>
</evidence>
<dbReference type="EMBL" id="BTCM01000004">
    <property type="protein sequence ID" value="GMK57817.1"/>
    <property type="molecule type" value="Genomic_DNA"/>
</dbReference>
<feature type="region of interest" description="Disordered" evidence="1">
    <location>
        <begin position="1"/>
        <end position="71"/>
    </location>
</feature>
<organism evidence="2 3">
    <name type="scientific">Cutaneotrichosporon spelunceum</name>
    <dbReference type="NCBI Taxonomy" id="1672016"/>
    <lineage>
        <taxon>Eukaryota</taxon>
        <taxon>Fungi</taxon>
        <taxon>Dikarya</taxon>
        <taxon>Basidiomycota</taxon>
        <taxon>Agaricomycotina</taxon>
        <taxon>Tremellomycetes</taxon>
        <taxon>Trichosporonales</taxon>
        <taxon>Trichosporonaceae</taxon>
        <taxon>Cutaneotrichosporon</taxon>
    </lineage>
</organism>
<protein>
    <submittedName>
        <fullName evidence="2">Uncharacterized protein</fullName>
    </submittedName>
</protein>
<proteinExistence type="predicted"/>
<name>A0AAD3YDC7_9TREE</name>
<dbReference type="AlphaFoldDB" id="A0AAD3YDC7"/>
<sequence length="71" mass="7968">MNPYETKQYMPRRKSSTSNAIPMPPARQHTQTTQGTSPQTEQRPSNPALAAWEHRRRASMASSQDNTGKSP</sequence>
<feature type="compositionally biased region" description="Polar residues" evidence="1">
    <location>
        <begin position="60"/>
        <end position="71"/>
    </location>
</feature>